<feature type="region of interest" description="Disordered" evidence="1">
    <location>
        <begin position="53"/>
        <end position="73"/>
    </location>
</feature>
<gene>
    <name evidence="2" type="ORF">TT172_LOCUS3055</name>
</gene>
<dbReference type="Proteomes" id="UP000289323">
    <property type="component" value="Unassembled WGS sequence"/>
</dbReference>
<evidence type="ECO:0000313" key="3">
    <source>
        <dbReference type="Proteomes" id="UP000289323"/>
    </source>
</evidence>
<dbReference type="GO" id="GO:0005634">
    <property type="term" value="C:nucleus"/>
    <property type="evidence" value="ECO:0007669"/>
    <property type="project" value="TreeGrafter"/>
</dbReference>
<dbReference type="SUPFAM" id="SSF52374">
    <property type="entry name" value="Nucleotidylyl transferase"/>
    <property type="match status" value="1"/>
</dbReference>
<evidence type="ECO:0000313" key="2">
    <source>
        <dbReference type="EMBL" id="SPQ20636.1"/>
    </source>
</evidence>
<dbReference type="GO" id="GO:0005737">
    <property type="term" value="C:cytoplasm"/>
    <property type="evidence" value="ECO:0007669"/>
    <property type="project" value="TreeGrafter"/>
</dbReference>
<organism evidence="2 3">
    <name type="scientific">Thermothielavioides terrestris</name>
    <dbReference type="NCBI Taxonomy" id="2587410"/>
    <lineage>
        <taxon>Eukaryota</taxon>
        <taxon>Fungi</taxon>
        <taxon>Dikarya</taxon>
        <taxon>Ascomycota</taxon>
        <taxon>Pezizomycotina</taxon>
        <taxon>Sordariomycetes</taxon>
        <taxon>Sordariomycetidae</taxon>
        <taxon>Sordariales</taxon>
        <taxon>Chaetomiaceae</taxon>
        <taxon>Thermothielavioides</taxon>
    </lineage>
</organism>
<dbReference type="GO" id="GO:0016887">
    <property type="term" value="F:ATP hydrolysis activity"/>
    <property type="evidence" value="ECO:0007669"/>
    <property type="project" value="TreeGrafter"/>
</dbReference>
<sequence length="349" mass="37964">MSPPGDPSDVDERSMARWSESALSLANFFSRALSLFQSSGSNLHILCTAAPTLSRGDPPDHGQPAPLPPRSRPRSLIVLDSSFNPPTRAHLRMATSAIHQLHRERGQALDTLRMLLLLSVNNADKGAKPASFDRRLAMMWAFAGDVQHALLGGLESASGERKEQGSFGGLSIDLGLAKAPYFHEKSAALAEAEFYKGTNEGGGAGETEQVFLVGFDTLIRIFNPKYYGPLDSAAPPASAGPSPMHKALDPFFRRAKLRVTMRTGDEWGDETEQRAYLEDLGKAEALSEVGGSKDWGRRIEMVEGRQVGADAISSTRARAAAKDRDAGRLDEMVTPAVRWWIEQGDLYTE</sequence>
<protein>
    <submittedName>
        <fullName evidence="2">7cd4e45c-9a88-44af-ba58-5f843daaf6e4</fullName>
    </submittedName>
</protein>
<dbReference type="EMBL" id="OUUZ01000005">
    <property type="protein sequence ID" value="SPQ20636.1"/>
    <property type="molecule type" value="Genomic_DNA"/>
</dbReference>
<dbReference type="PANTHER" id="PTHR31285:SF0">
    <property type="entry name" value="NICOTINAMIDE MONONUCLEOTIDE ADENYLYLTRANSFERASE"/>
    <property type="match status" value="1"/>
</dbReference>
<dbReference type="InterPro" id="IPR014729">
    <property type="entry name" value="Rossmann-like_a/b/a_fold"/>
</dbReference>
<dbReference type="PANTHER" id="PTHR31285">
    <property type="entry name" value="NICOTINAMIDE MONONUCLEOTIDE ADENYLYLTRANSFERASE"/>
    <property type="match status" value="1"/>
</dbReference>
<evidence type="ECO:0000256" key="1">
    <source>
        <dbReference type="SAM" id="MobiDB-lite"/>
    </source>
</evidence>
<reference evidence="2 3" key="1">
    <citation type="submission" date="2018-04" db="EMBL/GenBank/DDBJ databases">
        <authorList>
            <person name="Huttner S."/>
            <person name="Dainat J."/>
        </authorList>
    </citation>
    <scope>NUCLEOTIDE SEQUENCE [LARGE SCALE GENOMIC DNA]</scope>
</reference>
<proteinExistence type="predicted"/>
<dbReference type="GO" id="GO:0000309">
    <property type="term" value="F:nicotinamide-nucleotide adenylyltransferase activity"/>
    <property type="evidence" value="ECO:0007669"/>
    <property type="project" value="TreeGrafter"/>
</dbReference>
<dbReference type="Gene3D" id="3.40.50.620">
    <property type="entry name" value="HUPs"/>
    <property type="match status" value="1"/>
</dbReference>
<name>A0A446BDN7_9PEZI</name>
<accession>A0A446BDN7</accession>
<dbReference type="AlphaFoldDB" id="A0A446BDN7"/>